<dbReference type="AlphaFoldDB" id="A0A852UVH9"/>
<protein>
    <submittedName>
        <fullName evidence="2">Uncharacterized protein</fullName>
    </submittedName>
</protein>
<name>A0A852UVH9_9ACTN</name>
<evidence type="ECO:0000256" key="1">
    <source>
        <dbReference type="SAM" id="MobiDB-lite"/>
    </source>
</evidence>
<feature type="compositionally biased region" description="Basic and acidic residues" evidence="1">
    <location>
        <begin position="81"/>
        <end position="91"/>
    </location>
</feature>
<accession>A0A852UVH9</accession>
<dbReference type="RefSeq" id="WP_179821992.1">
    <property type="nucleotide sequence ID" value="NZ_JACCCO010000001.1"/>
</dbReference>
<evidence type="ECO:0000313" key="3">
    <source>
        <dbReference type="Proteomes" id="UP000576393"/>
    </source>
</evidence>
<keyword evidence="3" id="KW-1185">Reference proteome</keyword>
<comment type="caution">
    <text evidence="2">The sequence shown here is derived from an EMBL/GenBank/DDBJ whole genome shotgun (WGS) entry which is preliminary data.</text>
</comment>
<gene>
    <name evidence="2" type="ORF">HDA43_003481</name>
</gene>
<reference evidence="2 3" key="1">
    <citation type="submission" date="2020-07" db="EMBL/GenBank/DDBJ databases">
        <title>Sequencing the genomes of 1000 actinobacteria strains.</title>
        <authorList>
            <person name="Klenk H.-P."/>
        </authorList>
    </citation>
    <scope>NUCLEOTIDE SEQUENCE [LARGE SCALE GENOMIC DNA]</scope>
    <source>
        <strain evidence="2 3">DSM 45763</strain>
    </source>
</reference>
<evidence type="ECO:0000313" key="2">
    <source>
        <dbReference type="EMBL" id="NYF41322.1"/>
    </source>
</evidence>
<dbReference type="EMBL" id="JACCCO010000001">
    <property type="protein sequence ID" value="NYF41322.1"/>
    <property type="molecule type" value="Genomic_DNA"/>
</dbReference>
<proteinExistence type="predicted"/>
<feature type="region of interest" description="Disordered" evidence="1">
    <location>
        <begin position="52"/>
        <end position="91"/>
    </location>
</feature>
<organism evidence="2 3">
    <name type="scientific">Streptosporangium sandarakinum</name>
    <dbReference type="NCBI Taxonomy" id="1260955"/>
    <lineage>
        <taxon>Bacteria</taxon>
        <taxon>Bacillati</taxon>
        <taxon>Actinomycetota</taxon>
        <taxon>Actinomycetes</taxon>
        <taxon>Streptosporangiales</taxon>
        <taxon>Streptosporangiaceae</taxon>
        <taxon>Streptosporangium</taxon>
    </lineage>
</organism>
<dbReference type="Proteomes" id="UP000576393">
    <property type="component" value="Unassembled WGS sequence"/>
</dbReference>
<sequence length="91" mass="10261">MIPGWRIIRSDAGRFWASRELPFVEGSRWDGPPYRTVDADTFEELRAEVIRQEEAARGPGPQDTMGEVARSPGPRTGVPPRRHEDRYGGTP</sequence>